<dbReference type="SUPFAM" id="SSF54211">
    <property type="entry name" value="Ribosomal protein S5 domain 2-like"/>
    <property type="match status" value="1"/>
</dbReference>
<feature type="domain" description="GHMP kinase C-terminal" evidence="14">
    <location>
        <begin position="375"/>
        <end position="431"/>
    </location>
</feature>
<accession>A0AAV5GKV0</accession>
<comment type="similarity">
    <text evidence="2 13">Belongs to the GHMP kinase family. Mevalonate kinase subfamily.</text>
</comment>
<dbReference type="GO" id="GO:0004631">
    <property type="term" value="F:phosphomevalonate kinase activity"/>
    <property type="evidence" value="ECO:0007669"/>
    <property type="project" value="UniProtKB-UniRule"/>
</dbReference>
<keyword evidence="5 13" id="KW-0808">Transferase</keyword>
<dbReference type="GO" id="GO:0010142">
    <property type="term" value="P:farnesyl diphosphate biosynthetic process, mevalonate pathway"/>
    <property type="evidence" value="ECO:0007669"/>
    <property type="project" value="TreeGrafter"/>
</dbReference>
<keyword evidence="7 13" id="KW-0418">Kinase</keyword>
<evidence type="ECO:0000256" key="2">
    <source>
        <dbReference type="ARBA" id="ARBA00006495"/>
    </source>
</evidence>
<dbReference type="InterPro" id="IPR020568">
    <property type="entry name" value="Ribosomal_Su5_D2-typ_SF"/>
</dbReference>
<evidence type="ECO:0000256" key="4">
    <source>
        <dbReference type="ARBA" id="ARBA00022516"/>
    </source>
</evidence>
<dbReference type="InterPro" id="IPR014721">
    <property type="entry name" value="Ribsml_uS5_D2-typ_fold_subgr"/>
</dbReference>
<evidence type="ECO:0000256" key="6">
    <source>
        <dbReference type="ARBA" id="ARBA00022741"/>
    </source>
</evidence>
<dbReference type="PANTHER" id="PTHR31814:SF2">
    <property type="entry name" value="PHOSPHOMEVALONATE KINASE"/>
    <property type="match status" value="1"/>
</dbReference>
<evidence type="ECO:0000256" key="1">
    <source>
        <dbReference type="ARBA" id="ARBA00005017"/>
    </source>
</evidence>
<sequence>MAATVVSCPGKVLFAGGYLVLDRAHKGFVVSTPSRFYTVVQEQPASAQVGPAGSAGGEGFEVRVVSPQFDDGEWSYRATRTAAEWTVDEVAIEGSSPNTFVHLSVRAALQVASALRPDASFRSLEVTVVGSNDFYSQDRADAAPIPFAPLGCTIRNVHKTGLGSSAAMVTSLTSALLLHWTGASSNPAAASAPSSRLPAPEPATLDLMHNLAQYVHSLAQGKVGSGFDVSAAVYGSQTYQRFAVECLGDLLDPTQAGGSKIAGNDLLAALSPSLNPAWTASATSGSVSPFALPPHTLLLLADVDAGSNTPSMVGKVLQWKRAQPDEAQRVWTELGRSNEALRDTLVELSARAKEDSAGYEGAWSSSCSLFSRAASDIVAVRNLIRHMGESSGVPIEPPEQTKLLDECSKLPGVVGAGVPGAGGYDAIWVLCLAPPSSPSTAAPCDSVEALLRGYKDMSVAPLSRTAWARGGTVEGETGLLRERLNEVNGLSEAVERGRQRRR</sequence>
<dbReference type="GO" id="GO:0005524">
    <property type="term" value="F:ATP binding"/>
    <property type="evidence" value="ECO:0007669"/>
    <property type="project" value="UniProtKB-UniRule"/>
</dbReference>
<dbReference type="GO" id="GO:0006696">
    <property type="term" value="P:ergosterol biosynthetic process"/>
    <property type="evidence" value="ECO:0007669"/>
    <property type="project" value="TreeGrafter"/>
</dbReference>
<dbReference type="InterPro" id="IPR016005">
    <property type="entry name" value="Erg8"/>
</dbReference>
<evidence type="ECO:0000256" key="7">
    <source>
        <dbReference type="ARBA" id="ARBA00022777"/>
    </source>
</evidence>
<gene>
    <name evidence="15" type="ORF">Rhopal_002986-T1</name>
</gene>
<evidence type="ECO:0000256" key="5">
    <source>
        <dbReference type="ARBA" id="ARBA00022679"/>
    </source>
</evidence>
<comment type="caution">
    <text evidence="15">The sequence shown here is derived from an EMBL/GenBank/DDBJ whole genome shotgun (WGS) entry which is preliminary data.</text>
</comment>
<evidence type="ECO:0000256" key="13">
    <source>
        <dbReference type="PIRNR" id="PIRNR017288"/>
    </source>
</evidence>
<dbReference type="GO" id="GO:0005777">
    <property type="term" value="C:peroxisome"/>
    <property type="evidence" value="ECO:0007669"/>
    <property type="project" value="TreeGrafter"/>
</dbReference>
<keyword evidence="16" id="KW-1185">Reference proteome</keyword>
<keyword evidence="4 13" id="KW-0444">Lipid biosynthesis</keyword>
<evidence type="ECO:0000256" key="8">
    <source>
        <dbReference type="ARBA" id="ARBA00022840"/>
    </source>
</evidence>
<evidence type="ECO:0000313" key="16">
    <source>
        <dbReference type="Proteomes" id="UP001342314"/>
    </source>
</evidence>
<dbReference type="Proteomes" id="UP001342314">
    <property type="component" value="Unassembled WGS sequence"/>
</dbReference>
<evidence type="ECO:0000313" key="15">
    <source>
        <dbReference type="EMBL" id="GJN89997.1"/>
    </source>
</evidence>
<dbReference type="Gene3D" id="3.30.230.10">
    <property type="match status" value="1"/>
</dbReference>
<keyword evidence="10 13" id="KW-0443">Lipid metabolism</keyword>
<dbReference type="EC" id="2.7.4.2" evidence="3 13"/>
<dbReference type="InterPro" id="IPR036554">
    <property type="entry name" value="GHMP_kinase_C_sf"/>
</dbReference>
<comment type="catalytic activity">
    <reaction evidence="12">
        <text>(R)-5-phosphomevalonate + ATP = (R)-5-diphosphomevalonate + ADP</text>
        <dbReference type="Rhea" id="RHEA:16341"/>
        <dbReference type="ChEBI" id="CHEBI:30616"/>
        <dbReference type="ChEBI" id="CHEBI:57557"/>
        <dbReference type="ChEBI" id="CHEBI:58146"/>
        <dbReference type="ChEBI" id="CHEBI:456216"/>
        <dbReference type="EC" id="2.7.4.2"/>
    </reaction>
    <physiologicalReaction direction="left-to-right" evidence="12">
        <dbReference type="Rhea" id="RHEA:16342"/>
    </physiologicalReaction>
</comment>
<evidence type="ECO:0000256" key="11">
    <source>
        <dbReference type="ARBA" id="ARBA00023221"/>
    </source>
</evidence>
<dbReference type="EMBL" id="BQKY01000006">
    <property type="protein sequence ID" value="GJN89997.1"/>
    <property type="molecule type" value="Genomic_DNA"/>
</dbReference>
<dbReference type="InterPro" id="IPR035102">
    <property type="entry name" value="Phosphomevalonate_kinase"/>
</dbReference>
<proteinExistence type="inferred from homology"/>
<evidence type="ECO:0000256" key="12">
    <source>
        <dbReference type="ARBA" id="ARBA00029326"/>
    </source>
</evidence>
<comment type="pathway">
    <text evidence="1 13">Isoprenoid biosynthesis; isopentenyl diphosphate biosynthesis via mevalonate pathway; isopentenyl diphosphate from (R)-mevalonate: step 2/3.</text>
</comment>
<dbReference type="AlphaFoldDB" id="A0AAV5GKV0"/>
<organism evidence="15 16">
    <name type="scientific">Rhodotorula paludigena</name>
    <dbReference type="NCBI Taxonomy" id="86838"/>
    <lineage>
        <taxon>Eukaryota</taxon>
        <taxon>Fungi</taxon>
        <taxon>Dikarya</taxon>
        <taxon>Basidiomycota</taxon>
        <taxon>Pucciniomycotina</taxon>
        <taxon>Microbotryomycetes</taxon>
        <taxon>Sporidiobolales</taxon>
        <taxon>Sporidiobolaceae</taxon>
        <taxon>Rhodotorula</taxon>
    </lineage>
</organism>
<dbReference type="Pfam" id="PF08544">
    <property type="entry name" value="GHMP_kinases_C"/>
    <property type="match status" value="1"/>
</dbReference>
<dbReference type="InterPro" id="IPR013750">
    <property type="entry name" value="GHMP_kinase_C_dom"/>
</dbReference>
<protein>
    <recommendedName>
        <fullName evidence="3 13">Phosphomevalonate kinase</fullName>
        <ecNumber evidence="3 13">2.7.4.2</ecNumber>
    </recommendedName>
</protein>
<keyword evidence="6" id="KW-0547">Nucleotide-binding</keyword>
<reference evidence="15 16" key="1">
    <citation type="submission" date="2021-12" db="EMBL/GenBank/DDBJ databases">
        <title>High titer production of polyol ester of fatty acids by Rhodotorula paludigena BS15 towards product separation-free biomass refinery.</title>
        <authorList>
            <person name="Mano J."/>
            <person name="Ono H."/>
            <person name="Tanaka T."/>
            <person name="Naito K."/>
            <person name="Sushida H."/>
            <person name="Ike M."/>
            <person name="Tokuyasu K."/>
            <person name="Kitaoka M."/>
        </authorList>
    </citation>
    <scope>NUCLEOTIDE SEQUENCE [LARGE SCALE GENOMIC DNA]</scope>
    <source>
        <strain evidence="15 16">BS15</strain>
    </source>
</reference>
<evidence type="ECO:0000256" key="9">
    <source>
        <dbReference type="ARBA" id="ARBA00022955"/>
    </source>
</evidence>
<keyword evidence="9 13" id="KW-0752">Steroid biosynthesis</keyword>
<evidence type="ECO:0000256" key="10">
    <source>
        <dbReference type="ARBA" id="ARBA00023098"/>
    </source>
</evidence>
<dbReference type="PANTHER" id="PTHR31814">
    <property type="match status" value="1"/>
</dbReference>
<dbReference type="PIRSF" id="PIRSF017288">
    <property type="entry name" value="PMK_GHMP_euk"/>
    <property type="match status" value="1"/>
</dbReference>
<dbReference type="Gene3D" id="3.30.70.890">
    <property type="entry name" value="GHMP kinase, C-terminal domain"/>
    <property type="match status" value="1"/>
</dbReference>
<keyword evidence="11 13" id="KW-0753">Steroid metabolism</keyword>
<keyword evidence="8" id="KW-0067">ATP-binding</keyword>
<dbReference type="GO" id="GO:0019287">
    <property type="term" value="P:isopentenyl diphosphate biosynthetic process, mevalonate pathway"/>
    <property type="evidence" value="ECO:0007669"/>
    <property type="project" value="UniProtKB-UniRule"/>
</dbReference>
<evidence type="ECO:0000256" key="3">
    <source>
        <dbReference type="ARBA" id="ARBA00012958"/>
    </source>
</evidence>
<name>A0AAV5GKV0_9BASI</name>
<evidence type="ECO:0000259" key="14">
    <source>
        <dbReference type="Pfam" id="PF08544"/>
    </source>
</evidence>